<comment type="caution">
    <text evidence="1">The sequence shown here is derived from an EMBL/GenBank/DDBJ whole genome shotgun (WGS) entry which is preliminary data.</text>
</comment>
<organism evidence="1">
    <name type="scientific">termite gut metagenome</name>
    <dbReference type="NCBI Taxonomy" id="433724"/>
    <lineage>
        <taxon>unclassified sequences</taxon>
        <taxon>metagenomes</taxon>
        <taxon>organismal metagenomes</taxon>
    </lineage>
</organism>
<reference evidence="1" key="1">
    <citation type="submission" date="2019-03" db="EMBL/GenBank/DDBJ databases">
        <title>Single cell metagenomics reveals metabolic interactions within the superorganism composed of flagellate Streblomastix strix and complex community of Bacteroidetes bacteria on its surface.</title>
        <authorList>
            <person name="Treitli S.C."/>
            <person name="Kolisko M."/>
            <person name="Husnik F."/>
            <person name="Keeling P."/>
            <person name="Hampl V."/>
        </authorList>
    </citation>
    <scope>NUCLEOTIDE SEQUENCE</scope>
    <source>
        <strain evidence="1">STM</strain>
    </source>
</reference>
<dbReference type="InterPro" id="IPR011518">
    <property type="entry name" value="Transposase_36"/>
</dbReference>
<dbReference type="AlphaFoldDB" id="A0A5J4RYW1"/>
<protein>
    <submittedName>
        <fullName evidence="1">Uncharacterized protein</fullName>
    </submittedName>
</protein>
<dbReference type="EMBL" id="SNRY01000620">
    <property type="protein sequence ID" value="KAA6338415.1"/>
    <property type="molecule type" value="Genomic_DNA"/>
</dbReference>
<evidence type="ECO:0000313" key="1">
    <source>
        <dbReference type="EMBL" id="KAA6338415.1"/>
    </source>
</evidence>
<gene>
    <name evidence="1" type="ORF">EZS27_013588</name>
</gene>
<name>A0A5J4RYW1_9ZZZZ</name>
<proteinExistence type="predicted"/>
<dbReference type="Pfam" id="PF07592">
    <property type="entry name" value="DDE_Tnp_ISAZ013"/>
    <property type="match status" value="1"/>
</dbReference>
<accession>A0A5J4RYW1</accession>
<sequence>MQSLDYRLQCNKKTKEGGNHPDRDVQFEHINNRAKEFIAKGFPVISVDCKKKELTGDFKNAGR</sequence>